<dbReference type="Pfam" id="PF00106">
    <property type="entry name" value="adh_short"/>
    <property type="match status" value="1"/>
</dbReference>
<comment type="caution">
    <text evidence="4">The sequence shown here is derived from an EMBL/GenBank/DDBJ whole genome shotgun (WGS) entry which is preliminary data.</text>
</comment>
<keyword evidence="3" id="KW-0472">Membrane</keyword>
<dbReference type="Gene3D" id="3.40.50.720">
    <property type="entry name" value="NAD(P)-binding Rossmann-like Domain"/>
    <property type="match status" value="1"/>
</dbReference>
<dbReference type="Proteomes" id="UP001224775">
    <property type="component" value="Unassembled WGS sequence"/>
</dbReference>
<keyword evidence="2" id="KW-0560">Oxidoreductase</keyword>
<dbReference type="PRINTS" id="PR00081">
    <property type="entry name" value="GDHRDH"/>
</dbReference>
<sequence>MLPTPSKESPSCQVASAVYRRVGGGRSVGLLAAVLSHNHKENVVHPTGQSNEQQPTRRSVGLLAAVLSHNHKENVVHPTGQSNEQQPTPLTRRSKMQKELNAASLVDSTTILRGVKIVKRVALSIVMGMYVVHPIIMLWLFRSPELFSLLGVFQIYHKCSGTLTRRWNACLKHAAVNVFLFFPSLGGIWLWFQSRLSLRRKLLITFSCLLGFKISVDHVFLFRVPSTTNLAGKVAMITGANRGIGFATSLALAELGAHCIVTCRSLSKCKRVVEQIQSKGGKATAAVLDLNSLDSVMLLSKYLSTEFPTINYFFGNAGTTPQYDLTAEGFENAFGSQYLAHMALVLGILPSLKRAGSSEDPARVIMVSSEMALIRAMGIFGPAFPFPPENGSSVDINLEDDWRGERTRGDGAIGNSVPAYGRAKLAEVLFAFELNRRLANQPIVAHAVHTGAVVTDSSRDAILETFSKWMPGLRWLVGRVYFPVIWRNVHEASRSLLCPALSHAPYILKGGQYLDALCRPFLHDVDPDPSRKHEVTVFLGEWRTITFSPVLAFLLADFHYSKRLWDVSVDFIRDSAAAAVLENLDMLV</sequence>
<dbReference type="InterPro" id="IPR036291">
    <property type="entry name" value="NAD(P)-bd_dom_sf"/>
</dbReference>
<dbReference type="SUPFAM" id="SSF51735">
    <property type="entry name" value="NAD(P)-binding Rossmann-fold domains"/>
    <property type="match status" value="1"/>
</dbReference>
<evidence type="ECO:0000256" key="3">
    <source>
        <dbReference type="SAM" id="Phobius"/>
    </source>
</evidence>
<keyword evidence="3" id="KW-1133">Transmembrane helix</keyword>
<evidence type="ECO:0000256" key="2">
    <source>
        <dbReference type="ARBA" id="ARBA00023002"/>
    </source>
</evidence>
<proteinExistence type="inferred from homology"/>
<dbReference type="InterPro" id="IPR002347">
    <property type="entry name" value="SDR_fam"/>
</dbReference>
<keyword evidence="3" id="KW-0812">Transmembrane</keyword>
<gene>
    <name evidence="4" type="ORF">QTG54_010745</name>
</gene>
<name>A0AAD8Y3Z3_9STRA</name>
<organism evidence="4 5">
    <name type="scientific">Skeletonema marinoi</name>
    <dbReference type="NCBI Taxonomy" id="267567"/>
    <lineage>
        <taxon>Eukaryota</taxon>
        <taxon>Sar</taxon>
        <taxon>Stramenopiles</taxon>
        <taxon>Ochrophyta</taxon>
        <taxon>Bacillariophyta</taxon>
        <taxon>Coscinodiscophyceae</taxon>
        <taxon>Thalassiosirophycidae</taxon>
        <taxon>Thalassiosirales</taxon>
        <taxon>Skeletonemataceae</taxon>
        <taxon>Skeletonema</taxon>
        <taxon>Skeletonema marinoi-dohrnii complex</taxon>
    </lineage>
</organism>
<dbReference type="AlphaFoldDB" id="A0AAD8Y3Z3"/>
<feature type="transmembrane region" description="Helical" evidence="3">
    <location>
        <begin position="174"/>
        <end position="192"/>
    </location>
</feature>
<dbReference type="PANTHER" id="PTHR24320">
    <property type="entry name" value="RETINOL DEHYDROGENASE"/>
    <property type="match status" value="1"/>
</dbReference>
<dbReference type="EMBL" id="JATAAI010000020">
    <property type="protein sequence ID" value="KAK1738715.1"/>
    <property type="molecule type" value="Genomic_DNA"/>
</dbReference>
<protein>
    <submittedName>
        <fullName evidence="4">Retinol dehydrogenase-related protein</fullName>
    </submittedName>
</protein>
<keyword evidence="5" id="KW-1185">Reference proteome</keyword>
<evidence type="ECO:0000256" key="1">
    <source>
        <dbReference type="ARBA" id="ARBA00006484"/>
    </source>
</evidence>
<reference evidence="4" key="1">
    <citation type="submission" date="2023-06" db="EMBL/GenBank/DDBJ databases">
        <title>Survivors Of The Sea: Transcriptome response of Skeletonema marinoi to long-term dormancy.</title>
        <authorList>
            <person name="Pinder M.I.M."/>
            <person name="Kourtchenko O."/>
            <person name="Robertson E.K."/>
            <person name="Larsson T."/>
            <person name="Maumus F."/>
            <person name="Osuna-Cruz C.M."/>
            <person name="Vancaester E."/>
            <person name="Stenow R."/>
            <person name="Vandepoele K."/>
            <person name="Ploug H."/>
            <person name="Bruchert V."/>
            <person name="Godhe A."/>
            <person name="Topel M."/>
        </authorList>
    </citation>
    <scope>NUCLEOTIDE SEQUENCE</scope>
    <source>
        <strain evidence="4">R05AC</strain>
    </source>
</reference>
<evidence type="ECO:0000313" key="4">
    <source>
        <dbReference type="EMBL" id="KAK1738715.1"/>
    </source>
</evidence>
<comment type="similarity">
    <text evidence="1">Belongs to the short-chain dehydrogenases/reductases (SDR) family.</text>
</comment>
<evidence type="ECO:0000313" key="5">
    <source>
        <dbReference type="Proteomes" id="UP001224775"/>
    </source>
</evidence>
<dbReference type="PANTHER" id="PTHR24320:SF148">
    <property type="entry name" value="NAD(P)-BINDING ROSSMANN-FOLD SUPERFAMILY PROTEIN"/>
    <property type="match status" value="1"/>
</dbReference>
<dbReference type="GO" id="GO:0016491">
    <property type="term" value="F:oxidoreductase activity"/>
    <property type="evidence" value="ECO:0007669"/>
    <property type="project" value="UniProtKB-KW"/>
</dbReference>
<feature type="transmembrane region" description="Helical" evidence="3">
    <location>
        <begin position="121"/>
        <end position="141"/>
    </location>
</feature>
<accession>A0AAD8Y3Z3</accession>